<dbReference type="EMBL" id="BGPR01000052">
    <property type="protein sequence ID" value="GBL87311.1"/>
    <property type="molecule type" value="Genomic_DNA"/>
</dbReference>
<sequence length="96" mass="11152">MPADVRGHEQTFGVDYFRKIAKMSKVRSEMGNRLLSRQPGRADESAHCTEQPPVEFSNNFPQLSRPFLSEIITMNLLFRKFSTKWLTENLTPEHLL</sequence>
<protein>
    <submittedName>
        <fullName evidence="1">Uncharacterized protein</fullName>
    </submittedName>
</protein>
<proteinExistence type="predicted"/>
<gene>
    <name evidence="1" type="ORF">AVEN_270564_1</name>
</gene>
<keyword evidence="2" id="KW-1185">Reference proteome</keyword>
<dbReference type="AlphaFoldDB" id="A0A4Y2B4M1"/>
<reference evidence="1 2" key="1">
    <citation type="journal article" date="2019" name="Sci. Rep.">
        <title>Orb-weaving spider Araneus ventricosus genome elucidates the spidroin gene catalogue.</title>
        <authorList>
            <person name="Kono N."/>
            <person name="Nakamura H."/>
            <person name="Ohtoshi R."/>
            <person name="Moran D.A.P."/>
            <person name="Shinohara A."/>
            <person name="Yoshida Y."/>
            <person name="Fujiwara M."/>
            <person name="Mori M."/>
            <person name="Tomita M."/>
            <person name="Arakawa K."/>
        </authorList>
    </citation>
    <scope>NUCLEOTIDE SEQUENCE [LARGE SCALE GENOMIC DNA]</scope>
</reference>
<dbReference type="Proteomes" id="UP000499080">
    <property type="component" value="Unassembled WGS sequence"/>
</dbReference>
<comment type="caution">
    <text evidence="1">The sequence shown here is derived from an EMBL/GenBank/DDBJ whole genome shotgun (WGS) entry which is preliminary data.</text>
</comment>
<evidence type="ECO:0000313" key="1">
    <source>
        <dbReference type="EMBL" id="GBL87311.1"/>
    </source>
</evidence>
<organism evidence="1 2">
    <name type="scientific">Araneus ventricosus</name>
    <name type="common">Orbweaver spider</name>
    <name type="synonym">Epeira ventricosa</name>
    <dbReference type="NCBI Taxonomy" id="182803"/>
    <lineage>
        <taxon>Eukaryota</taxon>
        <taxon>Metazoa</taxon>
        <taxon>Ecdysozoa</taxon>
        <taxon>Arthropoda</taxon>
        <taxon>Chelicerata</taxon>
        <taxon>Arachnida</taxon>
        <taxon>Araneae</taxon>
        <taxon>Araneomorphae</taxon>
        <taxon>Entelegynae</taxon>
        <taxon>Araneoidea</taxon>
        <taxon>Araneidae</taxon>
        <taxon>Araneus</taxon>
    </lineage>
</organism>
<accession>A0A4Y2B4M1</accession>
<evidence type="ECO:0000313" key="2">
    <source>
        <dbReference type="Proteomes" id="UP000499080"/>
    </source>
</evidence>
<name>A0A4Y2B4M1_ARAVE</name>